<sequence length="113" mass="12841">MLSRAKTPLIMVVIAKHRFCRSADRTYGQDSQLVFKRGARSTDITVAYQKRRIVVASSSFSCRKDCFAARSDAFLLQFSKTDILIVYARCNVCLDGFLRYVLIVRSQSFSVIS</sequence>
<gene>
    <name evidence="1" type="ORF">KP509_09G024400</name>
</gene>
<keyword evidence="2" id="KW-1185">Reference proteome</keyword>
<organism evidence="1 2">
    <name type="scientific">Ceratopteris richardii</name>
    <name type="common">Triangle waterfern</name>
    <dbReference type="NCBI Taxonomy" id="49495"/>
    <lineage>
        <taxon>Eukaryota</taxon>
        <taxon>Viridiplantae</taxon>
        <taxon>Streptophyta</taxon>
        <taxon>Embryophyta</taxon>
        <taxon>Tracheophyta</taxon>
        <taxon>Polypodiopsida</taxon>
        <taxon>Polypodiidae</taxon>
        <taxon>Polypodiales</taxon>
        <taxon>Pteridineae</taxon>
        <taxon>Pteridaceae</taxon>
        <taxon>Parkerioideae</taxon>
        <taxon>Ceratopteris</taxon>
    </lineage>
</organism>
<comment type="caution">
    <text evidence="1">The sequence shown here is derived from an EMBL/GenBank/DDBJ whole genome shotgun (WGS) entry which is preliminary data.</text>
</comment>
<protein>
    <submittedName>
        <fullName evidence="1">Uncharacterized protein</fullName>
    </submittedName>
</protein>
<proteinExistence type="predicted"/>
<accession>A0A8T2TZS9</accession>
<dbReference type="AlphaFoldDB" id="A0A8T2TZS9"/>
<evidence type="ECO:0000313" key="2">
    <source>
        <dbReference type="Proteomes" id="UP000825935"/>
    </source>
</evidence>
<name>A0A8T2TZS9_CERRI</name>
<evidence type="ECO:0000313" key="1">
    <source>
        <dbReference type="EMBL" id="KAH7428957.1"/>
    </source>
</evidence>
<dbReference type="EMBL" id="CM035414">
    <property type="protein sequence ID" value="KAH7428957.1"/>
    <property type="molecule type" value="Genomic_DNA"/>
</dbReference>
<reference evidence="1" key="1">
    <citation type="submission" date="2021-08" db="EMBL/GenBank/DDBJ databases">
        <title>WGS assembly of Ceratopteris richardii.</title>
        <authorList>
            <person name="Marchant D.B."/>
            <person name="Chen G."/>
            <person name="Jenkins J."/>
            <person name="Shu S."/>
            <person name="Leebens-Mack J."/>
            <person name="Grimwood J."/>
            <person name="Schmutz J."/>
            <person name="Soltis P."/>
            <person name="Soltis D."/>
            <person name="Chen Z.-H."/>
        </authorList>
    </citation>
    <scope>NUCLEOTIDE SEQUENCE</scope>
    <source>
        <strain evidence="1">Whitten #5841</strain>
        <tissue evidence="1">Leaf</tissue>
    </source>
</reference>
<dbReference type="Proteomes" id="UP000825935">
    <property type="component" value="Chromosome 9"/>
</dbReference>